<reference evidence="2" key="2">
    <citation type="journal article" date="2015" name="Data Brief">
        <title>Shoot transcriptome of the giant reed, Arundo donax.</title>
        <authorList>
            <person name="Barrero R.A."/>
            <person name="Guerrero F.D."/>
            <person name="Moolhuijzen P."/>
            <person name="Goolsby J.A."/>
            <person name="Tidwell J."/>
            <person name="Bellgard S.E."/>
            <person name="Bellgard M.I."/>
        </authorList>
    </citation>
    <scope>NUCLEOTIDE SEQUENCE</scope>
    <source>
        <tissue evidence="2">Shoot tissue taken approximately 20 cm above the soil surface</tissue>
    </source>
</reference>
<evidence type="ECO:0000313" key="2">
    <source>
        <dbReference type="EMBL" id="JAD14589.1"/>
    </source>
</evidence>
<accession>A0A0A8XN32</accession>
<name>A0A0A8XN32_ARUDO</name>
<feature type="region of interest" description="Disordered" evidence="1">
    <location>
        <begin position="43"/>
        <end position="72"/>
    </location>
</feature>
<dbReference type="AlphaFoldDB" id="A0A0A8XN32"/>
<dbReference type="EMBL" id="GBRH01283306">
    <property type="protein sequence ID" value="JAD14589.1"/>
    <property type="molecule type" value="Transcribed_RNA"/>
</dbReference>
<evidence type="ECO:0000256" key="1">
    <source>
        <dbReference type="SAM" id="MobiDB-lite"/>
    </source>
</evidence>
<sequence length="87" mass="9984">MMARWRKLEGLSRTRRAIWEVERPWFWSAARRAERVLSTLQQRSFGSRTTTEAMSGGERPRPESKASTASGLAGDFRWESALEALRA</sequence>
<reference evidence="2" key="1">
    <citation type="submission" date="2014-09" db="EMBL/GenBank/DDBJ databases">
        <authorList>
            <person name="Magalhaes I.L.F."/>
            <person name="Oliveira U."/>
            <person name="Santos F.R."/>
            <person name="Vidigal T.H.D.A."/>
            <person name="Brescovit A.D."/>
            <person name="Santos A.J."/>
        </authorList>
    </citation>
    <scope>NUCLEOTIDE SEQUENCE</scope>
    <source>
        <tissue evidence="2">Shoot tissue taken approximately 20 cm above the soil surface</tissue>
    </source>
</reference>
<protein>
    <submittedName>
        <fullName evidence="2">Uncharacterized protein</fullName>
    </submittedName>
</protein>
<proteinExistence type="predicted"/>
<organism evidence="2">
    <name type="scientific">Arundo donax</name>
    <name type="common">Giant reed</name>
    <name type="synonym">Donax arundinaceus</name>
    <dbReference type="NCBI Taxonomy" id="35708"/>
    <lineage>
        <taxon>Eukaryota</taxon>
        <taxon>Viridiplantae</taxon>
        <taxon>Streptophyta</taxon>
        <taxon>Embryophyta</taxon>
        <taxon>Tracheophyta</taxon>
        <taxon>Spermatophyta</taxon>
        <taxon>Magnoliopsida</taxon>
        <taxon>Liliopsida</taxon>
        <taxon>Poales</taxon>
        <taxon>Poaceae</taxon>
        <taxon>PACMAD clade</taxon>
        <taxon>Arundinoideae</taxon>
        <taxon>Arundineae</taxon>
        <taxon>Arundo</taxon>
    </lineage>
</organism>
<feature type="compositionally biased region" description="Polar residues" evidence="1">
    <location>
        <begin position="43"/>
        <end position="53"/>
    </location>
</feature>